<dbReference type="GO" id="GO:0046872">
    <property type="term" value="F:metal ion binding"/>
    <property type="evidence" value="ECO:0007669"/>
    <property type="project" value="UniProtKB-KW"/>
</dbReference>
<dbReference type="Proteomes" id="UP000762676">
    <property type="component" value="Unassembled WGS sequence"/>
</dbReference>
<evidence type="ECO:0000256" key="6">
    <source>
        <dbReference type="ARBA" id="ARBA00022723"/>
    </source>
</evidence>
<dbReference type="GO" id="GO:1904985">
    <property type="term" value="P:negative regulation of quinolinate biosynthetic process"/>
    <property type="evidence" value="ECO:0007669"/>
    <property type="project" value="UniProtKB-UniRule"/>
</dbReference>
<dbReference type="GO" id="GO:0019748">
    <property type="term" value="P:secondary metabolic process"/>
    <property type="evidence" value="ECO:0007669"/>
    <property type="project" value="TreeGrafter"/>
</dbReference>
<dbReference type="Gene3D" id="3.20.20.140">
    <property type="entry name" value="Metal-dependent hydrolases"/>
    <property type="match status" value="1"/>
</dbReference>
<accession>A0AAV4HJJ9</accession>
<comment type="similarity">
    <text evidence="2">Belongs to the metallo-dependent hydrolases superfamily. ACMSD family.</text>
</comment>
<gene>
    <name evidence="13" type="ORF">ElyMa_002754600</name>
</gene>
<dbReference type="GO" id="GO:0005829">
    <property type="term" value="C:cytosol"/>
    <property type="evidence" value="ECO:0007669"/>
    <property type="project" value="UniProtKB-UniRule"/>
</dbReference>
<evidence type="ECO:0000256" key="3">
    <source>
        <dbReference type="ARBA" id="ARBA00011245"/>
    </source>
</evidence>
<evidence type="ECO:0000256" key="8">
    <source>
        <dbReference type="ARBA" id="ARBA00022833"/>
    </source>
</evidence>
<dbReference type="InterPro" id="IPR006680">
    <property type="entry name" value="Amidohydro-rel"/>
</dbReference>
<name>A0AAV4HJJ9_9GAST</name>
<evidence type="ECO:0000256" key="11">
    <source>
        <dbReference type="RuleBase" id="RU366045"/>
    </source>
</evidence>
<comment type="pathway">
    <text evidence="1 11">Secondary metabolite metabolism; quinolate metabolism.</text>
</comment>
<dbReference type="InterPro" id="IPR032466">
    <property type="entry name" value="Metal_Hydrolase"/>
</dbReference>
<comment type="catalytic activity">
    <reaction evidence="11">
        <text>2-amino-3-carboxymuconate 6-semialdehyde + H(+) = 2-aminomuconate 6-semialdehyde + CO2</text>
        <dbReference type="Rhea" id="RHEA:16557"/>
        <dbReference type="ChEBI" id="CHEBI:15378"/>
        <dbReference type="ChEBI" id="CHEBI:16526"/>
        <dbReference type="ChEBI" id="CHEBI:77634"/>
        <dbReference type="ChEBI" id="CHEBI:77803"/>
        <dbReference type="EC" id="4.1.1.45"/>
    </reaction>
</comment>
<feature type="domain" description="Amidohydrolase-related" evidence="12">
    <location>
        <begin position="89"/>
        <end position="192"/>
    </location>
</feature>
<evidence type="ECO:0000259" key="12">
    <source>
        <dbReference type="Pfam" id="PF04909"/>
    </source>
</evidence>
<evidence type="ECO:0000256" key="5">
    <source>
        <dbReference type="ARBA" id="ARBA00021214"/>
    </source>
</evidence>
<reference evidence="13 14" key="1">
    <citation type="journal article" date="2021" name="Elife">
        <title>Chloroplast acquisition without the gene transfer in kleptoplastic sea slugs, Plakobranchus ocellatus.</title>
        <authorList>
            <person name="Maeda T."/>
            <person name="Takahashi S."/>
            <person name="Yoshida T."/>
            <person name="Shimamura S."/>
            <person name="Takaki Y."/>
            <person name="Nagai Y."/>
            <person name="Toyoda A."/>
            <person name="Suzuki Y."/>
            <person name="Arimoto A."/>
            <person name="Ishii H."/>
            <person name="Satoh N."/>
            <person name="Nishiyama T."/>
            <person name="Hasebe M."/>
            <person name="Maruyama T."/>
            <person name="Minagawa J."/>
            <person name="Obokata J."/>
            <person name="Shigenobu S."/>
        </authorList>
    </citation>
    <scope>NUCLEOTIDE SEQUENCE [LARGE SCALE GENOMIC DNA]</scope>
</reference>
<sequence>MLKTKVVNKKLPESKRVHSLKELVSLTVCDAKSLKCVSRECSECGVWMLDEWIGNLNVEESVEWMRWESISSEKGTRIDLRRIKESVGGSFPFTIGRIEHGFNVRPDLCAVQNTVNPREYLGRIYTDSLVHDEDALRLLIKVIGEDHIILGSDYPFPLGEHHPGKLIESMDDLNPKLKHRLLCGNALEFLGLNASNFSSTNKEDTEDEILGACSNPH</sequence>
<evidence type="ECO:0000313" key="14">
    <source>
        <dbReference type="Proteomes" id="UP000762676"/>
    </source>
</evidence>
<evidence type="ECO:0000256" key="2">
    <source>
        <dbReference type="ARBA" id="ARBA00005871"/>
    </source>
</evidence>
<comment type="function">
    <text evidence="11">Converts alpha-amino-beta-carboxymuconate-epsilon-semialdehyde (ACMS) to alpha-aminomuconate semialdehyde (AMS).</text>
</comment>
<evidence type="ECO:0000256" key="7">
    <source>
        <dbReference type="ARBA" id="ARBA00022793"/>
    </source>
</evidence>
<evidence type="ECO:0000256" key="10">
    <source>
        <dbReference type="ARBA" id="ARBA00031120"/>
    </source>
</evidence>
<protein>
    <recommendedName>
        <fullName evidence="5 11">2-amino-3-carboxymuconate-6-semialdehyde decarboxylase</fullName>
        <ecNumber evidence="4 11">4.1.1.45</ecNumber>
    </recommendedName>
    <alternativeName>
        <fullName evidence="10 11">Picolinate carboxylase</fullName>
    </alternativeName>
</protein>
<dbReference type="EC" id="4.1.1.45" evidence="4 11"/>
<dbReference type="EMBL" id="BMAT01005649">
    <property type="protein sequence ID" value="GFR97809.1"/>
    <property type="molecule type" value="Genomic_DNA"/>
</dbReference>
<comment type="caution">
    <text evidence="13">The sequence shown here is derived from an EMBL/GenBank/DDBJ whole genome shotgun (WGS) entry which is preliminary data.</text>
</comment>
<evidence type="ECO:0000256" key="9">
    <source>
        <dbReference type="ARBA" id="ARBA00023239"/>
    </source>
</evidence>
<dbReference type="AlphaFoldDB" id="A0AAV4HJJ9"/>
<evidence type="ECO:0000256" key="4">
    <source>
        <dbReference type="ARBA" id="ARBA00012365"/>
    </source>
</evidence>
<proteinExistence type="inferred from homology"/>
<dbReference type="PANTHER" id="PTHR21240:SF27">
    <property type="entry name" value="2-AMINO-3-CARBOXYMUCONATE-6-SEMIALDEHYDE DECARBOXYLASE"/>
    <property type="match status" value="1"/>
</dbReference>
<dbReference type="GO" id="GO:0001760">
    <property type="term" value="F:aminocarboxymuconate-semialdehyde decarboxylase activity"/>
    <property type="evidence" value="ECO:0007669"/>
    <property type="project" value="UniProtKB-UniRule"/>
</dbReference>
<keyword evidence="14" id="KW-1185">Reference proteome</keyword>
<keyword evidence="8" id="KW-0862">Zinc</keyword>
<dbReference type="PANTHER" id="PTHR21240">
    <property type="entry name" value="2-AMINO-3-CARBOXYLMUCONATE-6-SEMIALDEHYDE DECARBOXYLASE"/>
    <property type="match status" value="1"/>
</dbReference>
<keyword evidence="9 11" id="KW-0456">Lyase</keyword>
<comment type="subunit">
    <text evidence="3 11">Monomer.</text>
</comment>
<dbReference type="InterPro" id="IPR032465">
    <property type="entry name" value="ACMSD"/>
</dbReference>
<organism evidence="13 14">
    <name type="scientific">Elysia marginata</name>
    <dbReference type="NCBI Taxonomy" id="1093978"/>
    <lineage>
        <taxon>Eukaryota</taxon>
        <taxon>Metazoa</taxon>
        <taxon>Spiralia</taxon>
        <taxon>Lophotrochozoa</taxon>
        <taxon>Mollusca</taxon>
        <taxon>Gastropoda</taxon>
        <taxon>Heterobranchia</taxon>
        <taxon>Euthyneura</taxon>
        <taxon>Panpulmonata</taxon>
        <taxon>Sacoglossa</taxon>
        <taxon>Placobranchoidea</taxon>
        <taxon>Plakobranchidae</taxon>
        <taxon>Elysia</taxon>
    </lineage>
</organism>
<dbReference type="GO" id="GO:0016787">
    <property type="term" value="F:hydrolase activity"/>
    <property type="evidence" value="ECO:0007669"/>
    <property type="project" value="InterPro"/>
</dbReference>
<dbReference type="Pfam" id="PF04909">
    <property type="entry name" value="Amidohydro_2"/>
    <property type="match status" value="1"/>
</dbReference>
<keyword evidence="6" id="KW-0479">Metal-binding</keyword>
<evidence type="ECO:0000313" key="13">
    <source>
        <dbReference type="EMBL" id="GFR97809.1"/>
    </source>
</evidence>
<keyword evidence="7 11" id="KW-0210">Decarboxylase</keyword>
<dbReference type="SUPFAM" id="SSF51556">
    <property type="entry name" value="Metallo-dependent hydrolases"/>
    <property type="match status" value="1"/>
</dbReference>
<evidence type="ECO:0000256" key="1">
    <source>
        <dbReference type="ARBA" id="ARBA00005079"/>
    </source>
</evidence>